<comment type="caution">
    <text evidence="2">The sequence shown here is derived from an EMBL/GenBank/DDBJ whole genome shotgun (WGS) entry which is preliminary data.</text>
</comment>
<keyword evidence="3" id="KW-1185">Reference proteome</keyword>
<gene>
    <name evidence="2" type="ORF">BWQ96_05519</name>
</gene>
<evidence type="ECO:0000313" key="2">
    <source>
        <dbReference type="EMBL" id="PXF44760.1"/>
    </source>
</evidence>
<name>A0A2V3IUG0_9FLOR</name>
<keyword evidence="1" id="KW-0472">Membrane</keyword>
<keyword evidence="1" id="KW-0812">Transmembrane</keyword>
<accession>A0A2V3IUG0</accession>
<protein>
    <submittedName>
        <fullName evidence="2">Uncharacterized protein</fullName>
    </submittedName>
</protein>
<evidence type="ECO:0000256" key="1">
    <source>
        <dbReference type="SAM" id="Phobius"/>
    </source>
</evidence>
<sequence>MGDESVFRIAPTPQGLIIPLPTLYTQLMFTAINAITEIGCVSATFVLIGLAECYALTTHRRVRLASHRRYHRVVQVVAMITFIALEVLISTFTKPHTHHIESKQNCTQVNRTENFLALNDSDERRMSEEMVLYSCLRTNSSNIINISTGVKSEDTGAVQCNQEWIFQYENDRTDHEQFSERDEVGKQCNEQFCTLVSLDRSGTRMFLSKPVPRASFDSDNNKIDGKWTNLNFNVQIDVKIMATKVLGLYEQGVFDELDVRRRLLVQSKKQECQFSSDRKEHSVLPFWLLGLIISMWGTCAFLFILTRVLKRGVFYDIDNPSHWACITDWQLIQGDRRKHSAFLRSTTVDGVRRIFVSFEGRTETSSRSGTAESEDSAEI</sequence>
<organism evidence="2 3">
    <name type="scientific">Gracilariopsis chorda</name>
    <dbReference type="NCBI Taxonomy" id="448386"/>
    <lineage>
        <taxon>Eukaryota</taxon>
        <taxon>Rhodophyta</taxon>
        <taxon>Florideophyceae</taxon>
        <taxon>Rhodymeniophycidae</taxon>
        <taxon>Gracilariales</taxon>
        <taxon>Gracilariaceae</taxon>
        <taxon>Gracilariopsis</taxon>
    </lineage>
</organism>
<reference evidence="2 3" key="1">
    <citation type="journal article" date="2018" name="Mol. Biol. Evol.">
        <title>Analysis of the draft genome of the red seaweed Gracilariopsis chorda provides insights into genome size evolution in Rhodophyta.</title>
        <authorList>
            <person name="Lee J."/>
            <person name="Yang E.C."/>
            <person name="Graf L."/>
            <person name="Yang J.H."/>
            <person name="Qiu H."/>
            <person name="Zel Zion U."/>
            <person name="Chan C.X."/>
            <person name="Stephens T.G."/>
            <person name="Weber A.P.M."/>
            <person name="Boo G.H."/>
            <person name="Boo S.M."/>
            <person name="Kim K.M."/>
            <person name="Shin Y."/>
            <person name="Jung M."/>
            <person name="Lee S.J."/>
            <person name="Yim H.S."/>
            <person name="Lee J.H."/>
            <person name="Bhattacharya D."/>
            <person name="Yoon H.S."/>
        </authorList>
    </citation>
    <scope>NUCLEOTIDE SEQUENCE [LARGE SCALE GENOMIC DNA]</scope>
    <source>
        <strain evidence="2 3">SKKU-2015</strain>
        <tissue evidence="2">Whole body</tissue>
    </source>
</reference>
<feature type="transmembrane region" description="Helical" evidence="1">
    <location>
        <begin position="284"/>
        <end position="305"/>
    </location>
</feature>
<feature type="transmembrane region" description="Helical" evidence="1">
    <location>
        <begin position="72"/>
        <end position="92"/>
    </location>
</feature>
<feature type="transmembrane region" description="Helical" evidence="1">
    <location>
        <begin position="27"/>
        <end position="51"/>
    </location>
</feature>
<dbReference type="AlphaFoldDB" id="A0A2V3IUG0"/>
<dbReference type="Proteomes" id="UP000247409">
    <property type="component" value="Unassembled WGS sequence"/>
</dbReference>
<keyword evidence="1" id="KW-1133">Transmembrane helix</keyword>
<evidence type="ECO:0000313" key="3">
    <source>
        <dbReference type="Proteomes" id="UP000247409"/>
    </source>
</evidence>
<proteinExistence type="predicted"/>
<dbReference type="EMBL" id="NBIV01000082">
    <property type="protein sequence ID" value="PXF44760.1"/>
    <property type="molecule type" value="Genomic_DNA"/>
</dbReference>